<evidence type="ECO:0000313" key="3">
    <source>
        <dbReference type="Proteomes" id="UP000214646"/>
    </source>
</evidence>
<protein>
    <submittedName>
        <fullName evidence="2">Uncharacterized protein</fullName>
    </submittedName>
</protein>
<comment type="caution">
    <text evidence="2">The sequence shown here is derived from an EMBL/GenBank/DDBJ whole genome shotgun (WGS) entry which is preliminary data.</text>
</comment>
<evidence type="ECO:0000256" key="1">
    <source>
        <dbReference type="SAM" id="MobiDB-lite"/>
    </source>
</evidence>
<dbReference type="Proteomes" id="UP000214646">
    <property type="component" value="Unassembled WGS sequence"/>
</dbReference>
<dbReference type="EMBL" id="NIDE01000006">
    <property type="protein sequence ID" value="OWK41235.1"/>
    <property type="molecule type" value="Genomic_DNA"/>
</dbReference>
<proteinExistence type="predicted"/>
<feature type="compositionally biased region" description="Basic residues" evidence="1">
    <location>
        <begin position="37"/>
        <end position="53"/>
    </location>
</feature>
<accession>A0A225DY09</accession>
<evidence type="ECO:0000313" key="2">
    <source>
        <dbReference type="EMBL" id="OWK41235.1"/>
    </source>
</evidence>
<gene>
    <name evidence="2" type="ORF">FRUB_04598</name>
</gene>
<reference evidence="3" key="1">
    <citation type="submission" date="2017-06" db="EMBL/GenBank/DDBJ databases">
        <title>Genome analysis of Fimbriiglobus ruber SP5, the first member of the order Planctomycetales with confirmed chitinolytic capability.</title>
        <authorList>
            <person name="Ravin N.V."/>
            <person name="Rakitin A.L."/>
            <person name="Ivanova A.A."/>
            <person name="Beletsky A.V."/>
            <person name="Kulichevskaya I.S."/>
            <person name="Mardanov A.V."/>
            <person name="Dedysh S.N."/>
        </authorList>
    </citation>
    <scope>NUCLEOTIDE SEQUENCE [LARGE SCALE GENOMIC DNA]</scope>
    <source>
        <strain evidence="3">SP5</strain>
    </source>
</reference>
<feature type="compositionally biased region" description="Gly residues" evidence="1">
    <location>
        <begin position="21"/>
        <end position="31"/>
    </location>
</feature>
<keyword evidence="3" id="KW-1185">Reference proteome</keyword>
<sequence>MPPLAAVAGNFFFSRRSCRPGSGGWPPGSRGGVAARRSGRVARRPRGRSRVRRFAPVGSGSGRRRWPVPEPSVPHPSDTRS</sequence>
<organism evidence="2 3">
    <name type="scientific">Fimbriiglobus ruber</name>
    <dbReference type="NCBI Taxonomy" id="1908690"/>
    <lineage>
        <taxon>Bacteria</taxon>
        <taxon>Pseudomonadati</taxon>
        <taxon>Planctomycetota</taxon>
        <taxon>Planctomycetia</taxon>
        <taxon>Gemmatales</taxon>
        <taxon>Gemmataceae</taxon>
        <taxon>Fimbriiglobus</taxon>
    </lineage>
</organism>
<feature type="region of interest" description="Disordered" evidence="1">
    <location>
        <begin position="16"/>
        <end position="81"/>
    </location>
</feature>
<name>A0A225DY09_9BACT</name>
<dbReference type="AlphaFoldDB" id="A0A225DY09"/>